<dbReference type="CDD" id="cd09872">
    <property type="entry name" value="PIN_Sll0205-like"/>
    <property type="match status" value="1"/>
</dbReference>
<evidence type="ECO:0000313" key="6">
    <source>
        <dbReference type="EMBL" id="MFD1533253.1"/>
    </source>
</evidence>
<protein>
    <submittedName>
        <fullName evidence="6">Type II toxin-antitoxin system VapC family toxin</fullName>
    </submittedName>
</protein>
<keyword evidence="2" id="KW-0479">Metal-binding</keyword>
<dbReference type="PANTHER" id="PTHR36173">
    <property type="entry name" value="RIBONUCLEASE VAPC16-RELATED"/>
    <property type="match status" value="1"/>
</dbReference>
<keyword evidence="4" id="KW-0460">Magnesium</keyword>
<evidence type="ECO:0000313" key="7">
    <source>
        <dbReference type="Proteomes" id="UP001597145"/>
    </source>
</evidence>
<proteinExistence type="predicted"/>
<evidence type="ECO:0000256" key="2">
    <source>
        <dbReference type="ARBA" id="ARBA00022723"/>
    </source>
</evidence>
<reference evidence="7" key="1">
    <citation type="journal article" date="2019" name="Int. J. Syst. Evol. Microbiol.">
        <title>The Global Catalogue of Microorganisms (GCM) 10K type strain sequencing project: providing services to taxonomists for standard genome sequencing and annotation.</title>
        <authorList>
            <consortium name="The Broad Institute Genomics Platform"/>
            <consortium name="The Broad Institute Genome Sequencing Center for Infectious Disease"/>
            <person name="Wu L."/>
            <person name="Ma J."/>
        </authorList>
    </citation>
    <scope>NUCLEOTIDE SEQUENCE [LARGE SCALE GENOMIC DNA]</scope>
    <source>
        <strain evidence="7">JCM 12165</strain>
    </source>
</reference>
<keyword evidence="7" id="KW-1185">Reference proteome</keyword>
<keyword evidence="1" id="KW-0540">Nuclease</keyword>
<organism evidence="6 7">
    <name type="scientific">Pseudonocardia aurantiaca</name>
    <dbReference type="NCBI Taxonomy" id="75290"/>
    <lineage>
        <taxon>Bacteria</taxon>
        <taxon>Bacillati</taxon>
        <taxon>Actinomycetota</taxon>
        <taxon>Actinomycetes</taxon>
        <taxon>Pseudonocardiales</taxon>
        <taxon>Pseudonocardiaceae</taxon>
        <taxon>Pseudonocardia</taxon>
    </lineage>
</organism>
<dbReference type="Pfam" id="PF01850">
    <property type="entry name" value="PIN"/>
    <property type="match status" value="1"/>
</dbReference>
<dbReference type="RefSeq" id="WP_343987136.1">
    <property type="nucleotide sequence ID" value="NZ_BAAAJG010000027.1"/>
</dbReference>
<dbReference type="InterPro" id="IPR002716">
    <property type="entry name" value="PIN_dom"/>
</dbReference>
<comment type="caution">
    <text evidence="6">The sequence shown here is derived from an EMBL/GenBank/DDBJ whole genome shotgun (WGS) entry which is preliminary data.</text>
</comment>
<evidence type="ECO:0000259" key="5">
    <source>
        <dbReference type="Pfam" id="PF01850"/>
    </source>
</evidence>
<keyword evidence="3" id="KW-0378">Hydrolase</keyword>
<name>A0ABW4FRN1_9PSEU</name>
<dbReference type="Proteomes" id="UP001597145">
    <property type="component" value="Unassembled WGS sequence"/>
</dbReference>
<dbReference type="SUPFAM" id="SSF88723">
    <property type="entry name" value="PIN domain-like"/>
    <property type="match status" value="1"/>
</dbReference>
<dbReference type="Gene3D" id="3.40.50.1010">
    <property type="entry name" value="5'-nuclease"/>
    <property type="match status" value="1"/>
</dbReference>
<gene>
    <name evidence="6" type="ORF">ACFSCY_27900</name>
</gene>
<evidence type="ECO:0000256" key="3">
    <source>
        <dbReference type="ARBA" id="ARBA00022801"/>
    </source>
</evidence>
<dbReference type="InterPro" id="IPR041705">
    <property type="entry name" value="PIN_Sll0205"/>
</dbReference>
<dbReference type="EMBL" id="JBHUCP010000024">
    <property type="protein sequence ID" value="MFD1533253.1"/>
    <property type="molecule type" value="Genomic_DNA"/>
</dbReference>
<evidence type="ECO:0000256" key="4">
    <source>
        <dbReference type="ARBA" id="ARBA00022842"/>
    </source>
</evidence>
<dbReference type="PANTHER" id="PTHR36173:SF2">
    <property type="entry name" value="RIBONUCLEASE VAPC16"/>
    <property type="match status" value="1"/>
</dbReference>
<feature type="domain" description="PIN" evidence="5">
    <location>
        <begin position="8"/>
        <end position="120"/>
    </location>
</feature>
<accession>A0ABW4FRN1</accession>
<dbReference type="InterPro" id="IPR029060">
    <property type="entry name" value="PIN-like_dom_sf"/>
</dbReference>
<sequence>MLAHTAETHALLWWLFQLPHLGPRATAAIEDPASDVYVSALTAGEIEIKRAVGKMDGPDDLNVQVELNDFIELPFTIRHGVALREMPMHHRDPLDRMLVAQARAEGLTLVTADRAMKAYDVPILPATS</sequence>
<dbReference type="InterPro" id="IPR052919">
    <property type="entry name" value="TA_system_RNase"/>
</dbReference>
<evidence type="ECO:0000256" key="1">
    <source>
        <dbReference type="ARBA" id="ARBA00022722"/>
    </source>
</evidence>